<feature type="domain" description="Zinc finger CGNR" evidence="1">
    <location>
        <begin position="163"/>
        <end position="204"/>
    </location>
</feature>
<evidence type="ECO:0000313" key="2">
    <source>
        <dbReference type="EMBL" id="MEQ1409401.1"/>
    </source>
</evidence>
<sequence length="206" mass="23278">MVLPNPPAIFVADAVGLDFLNSVATPVDRPVEWLGDGAGLIQWLREADLVPERTLEAIANNAMPGELDSVASHARSLREWFRSFVLEHKGKPLSAKAITELEPLNRLLARDEQFIQITIAEDERSKPRLQWDRQRRWKSPETLLAPIAEAMGQLVCTEEFTDIKACEGHDCTLLFIDRTRGRRRRWCSMAVCGNRAKQAAHRARAN</sequence>
<evidence type="ECO:0000313" key="3">
    <source>
        <dbReference type="Proteomes" id="UP001496627"/>
    </source>
</evidence>
<dbReference type="Proteomes" id="UP001496627">
    <property type="component" value="Unassembled WGS sequence"/>
</dbReference>
<dbReference type="PANTHER" id="PTHR35525:SF3">
    <property type="entry name" value="BLL6575 PROTEIN"/>
    <property type="match status" value="1"/>
</dbReference>
<dbReference type="InterPro" id="IPR021005">
    <property type="entry name" value="Znf_CGNR"/>
</dbReference>
<name>A0ABV0MD61_9HYPH</name>
<dbReference type="PANTHER" id="PTHR35525">
    <property type="entry name" value="BLL6575 PROTEIN"/>
    <property type="match status" value="1"/>
</dbReference>
<dbReference type="EMBL" id="JBEAAL010000043">
    <property type="protein sequence ID" value="MEQ1409401.1"/>
    <property type="molecule type" value="Genomic_DNA"/>
</dbReference>
<organism evidence="2 3">
    <name type="scientific">Neorhizobium phenanthreniclasticum</name>
    <dbReference type="NCBI Taxonomy" id="3157917"/>
    <lineage>
        <taxon>Bacteria</taxon>
        <taxon>Pseudomonadati</taxon>
        <taxon>Pseudomonadota</taxon>
        <taxon>Alphaproteobacteria</taxon>
        <taxon>Hyphomicrobiales</taxon>
        <taxon>Rhizobiaceae</taxon>
        <taxon>Rhizobium/Agrobacterium group</taxon>
        <taxon>Neorhizobium</taxon>
    </lineage>
</organism>
<protein>
    <submittedName>
        <fullName evidence="2">ABATE domain-containing protein</fullName>
    </submittedName>
</protein>
<accession>A0ABV0MD61</accession>
<keyword evidence="3" id="KW-1185">Reference proteome</keyword>
<dbReference type="Gene3D" id="1.10.3300.10">
    <property type="entry name" value="Jann2411-like domain"/>
    <property type="match status" value="1"/>
</dbReference>
<gene>
    <name evidence="2" type="ORF">ABK249_31345</name>
</gene>
<reference evidence="2 3" key="1">
    <citation type="submission" date="2024-05" db="EMBL/GenBank/DDBJ databases">
        <title>Neorhizobium sp. Rsf11, a plant growth promoting and heavy metal resistant PAH-degrader.</title>
        <authorList>
            <person name="Golubev S.N."/>
            <person name="Muratova A.Y."/>
            <person name="Markelova M.I."/>
        </authorList>
    </citation>
    <scope>NUCLEOTIDE SEQUENCE [LARGE SCALE GENOMIC DNA]</scope>
    <source>
        <strain evidence="2 3">Rsf11</strain>
    </source>
</reference>
<dbReference type="SUPFAM" id="SSF160904">
    <property type="entry name" value="Jann2411-like"/>
    <property type="match status" value="1"/>
</dbReference>
<dbReference type="InterPro" id="IPR010852">
    <property type="entry name" value="ABATE"/>
</dbReference>
<comment type="caution">
    <text evidence="2">The sequence shown here is derived from an EMBL/GenBank/DDBJ whole genome shotgun (WGS) entry which is preliminary data.</text>
</comment>
<dbReference type="Pfam" id="PF11706">
    <property type="entry name" value="zf-CGNR"/>
    <property type="match status" value="1"/>
</dbReference>
<dbReference type="Pfam" id="PF07336">
    <property type="entry name" value="ABATE"/>
    <property type="match status" value="1"/>
</dbReference>
<evidence type="ECO:0000259" key="1">
    <source>
        <dbReference type="Pfam" id="PF11706"/>
    </source>
</evidence>
<proteinExistence type="predicted"/>
<dbReference type="InterPro" id="IPR023286">
    <property type="entry name" value="ABATE_dom_sf"/>
</dbReference>
<dbReference type="RefSeq" id="WP_227705493.1">
    <property type="nucleotide sequence ID" value="NZ_JBEAAL010000043.1"/>
</dbReference>